<dbReference type="NCBIfam" id="TIGR00633">
    <property type="entry name" value="xth"/>
    <property type="match status" value="1"/>
</dbReference>
<comment type="cofactor">
    <cofactor evidence="6">
        <name>Mg(2+)</name>
        <dbReference type="ChEBI" id="CHEBI:18420"/>
    </cofactor>
    <cofactor evidence="6">
        <name>Mn(2+)</name>
        <dbReference type="ChEBI" id="CHEBI:29035"/>
    </cofactor>
    <text evidence="6">Probably binds two magnesium or manganese ions per subunit.</text>
</comment>
<dbReference type="STRING" id="1769779.AUP74_02499"/>
<dbReference type="GO" id="GO:0004519">
    <property type="term" value="F:endonuclease activity"/>
    <property type="evidence" value="ECO:0007669"/>
    <property type="project" value="InterPro"/>
</dbReference>
<organism evidence="9 10">
    <name type="scientific">Microbulbifer aggregans</name>
    <dbReference type="NCBI Taxonomy" id="1769779"/>
    <lineage>
        <taxon>Bacteria</taxon>
        <taxon>Pseudomonadati</taxon>
        <taxon>Pseudomonadota</taxon>
        <taxon>Gammaproteobacteria</taxon>
        <taxon>Cellvibrionales</taxon>
        <taxon>Microbulbiferaceae</taxon>
        <taxon>Microbulbifer</taxon>
    </lineage>
</organism>
<name>A0A1C9W9R2_9GAMM</name>
<evidence type="ECO:0000313" key="10">
    <source>
        <dbReference type="Proteomes" id="UP000095672"/>
    </source>
</evidence>
<dbReference type="EC" id="3.1.11.2" evidence="9"/>
<feature type="binding site" evidence="6">
    <location>
        <position position="152"/>
    </location>
    <ligand>
        <name>Mg(2+)</name>
        <dbReference type="ChEBI" id="CHEBI:18420"/>
        <label>1</label>
    </ligand>
</feature>
<dbReference type="GO" id="GO:0003677">
    <property type="term" value="F:DNA binding"/>
    <property type="evidence" value="ECO:0007669"/>
    <property type="project" value="InterPro"/>
</dbReference>
<comment type="similarity">
    <text evidence="1">Belongs to the DNA repair enzymes AP/ExoA family.</text>
</comment>
<feature type="site" description="Transition state stabilizer" evidence="7">
    <location>
        <position position="154"/>
    </location>
</feature>
<dbReference type="OrthoDB" id="9803914at2"/>
<keyword evidence="6" id="KW-0464">Manganese</keyword>
<dbReference type="NCBIfam" id="NF008733">
    <property type="entry name" value="PRK11756.1"/>
    <property type="match status" value="1"/>
</dbReference>
<evidence type="ECO:0000256" key="5">
    <source>
        <dbReference type="PIRSR" id="PIRSR604808-1"/>
    </source>
</evidence>
<reference evidence="10" key="1">
    <citation type="submission" date="2016-01" db="EMBL/GenBank/DDBJ databases">
        <title>Complete genome sequence of Microbulbifer sp. CCB-MM1, a halophile isolated from Matang Mangrove Forest, Perak.</title>
        <authorList>
            <person name="Moh T.H."/>
            <person name="Dinesh B."/>
            <person name="Lau N.-S."/>
            <person name="Go F."/>
            <person name="Alexander Chong S.-C."/>
        </authorList>
    </citation>
    <scope>NUCLEOTIDE SEQUENCE [LARGE SCALE GENOMIC DNA]</scope>
    <source>
        <strain evidence="10">CCB-MM1</strain>
    </source>
</reference>
<keyword evidence="10" id="KW-1185">Reference proteome</keyword>
<evidence type="ECO:0000256" key="2">
    <source>
        <dbReference type="ARBA" id="ARBA00022723"/>
    </source>
</evidence>
<gene>
    <name evidence="9" type="primary">xthA</name>
    <name evidence="9" type="ORF">AUP74_02499</name>
</gene>
<evidence type="ECO:0000256" key="4">
    <source>
        <dbReference type="ARBA" id="ARBA00022842"/>
    </source>
</evidence>
<dbReference type="InterPro" id="IPR004808">
    <property type="entry name" value="AP_endonuc_1"/>
</dbReference>
<feature type="site" description="Important for catalytic activity" evidence="7">
    <location>
        <position position="232"/>
    </location>
</feature>
<dbReference type="GO" id="GO:0006281">
    <property type="term" value="P:DNA repair"/>
    <property type="evidence" value="ECO:0007669"/>
    <property type="project" value="InterPro"/>
</dbReference>
<dbReference type="AlphaFoldDB" id="A0A1C9W9R2"/>
<feature type="binding site" evidence="6">
    <location>
        <position position="34"/>
    </location>
    <ligand>
        <name>Mg(2+)</name>
        <dbReference type="ChEBI" id="CHEBI:18420"/>
        <label>1</label>
    </ligand>
</feature>
<protein>
    <submittedName>
        <fullName evidence="9">Exodeoxyribonuclease III</fullName>
        <ecNumber evidence="9">3.1.11.2</ecNumber>
    </submittedName>
</protein>
<dbReference type="InterPro" id="IPR005135">
    <property type="entry name" value="Endo/exonuclease/phosphatase"/>
</dbReference>
<evidence type="ECO:0000256" key="3">
    <source>
        <dbReference type="ARBA" id="ARBA00022801"/>
    </source>
</evidence>
<feature type="active site" evidence="5">
    <location>
        <position position="110"/>
    </location>
</feature>
<dbReference type="InterPro" id="IPR020847">
    <property type="entry name" value="AP_endonuclease_F1_BS"/>
</dbReference>
<keyword evidence="4 6" id="KW-0460">Magnesium</keyword>
<sequence>MKVVSFNVNSIRARLHQLEALVDKHAPDIIGLQETKVTDEEFPVDVIRDLGYEVIFFGQKTHYGVAMLSKLPFVHQEFGFPDDGAEAQRRLVTGKFDIGASEPLTVINGYFPQGENREHPIKFPAKRKYYADLSNYLDKHCKPDAPVLVIGDMNISPTDLDIGIGEPNRKRWLRDGKCSFLPEEREWLQKVQDWGLVDTFRELHPDTDDIFSWFDYRSRGFDRDPKRGLRIDLILATRHLAEHCTEAGVDYDIRGMERPSDHAPVWAEFKV</sequence>
<proteinExistence type="inferred from homology"/>
<feature type="domain" description="Endonuclease/exonuclease/phosphatase" evidence="8">
    <location>
        <begin position="4"/>
        <end position="262"/>
    </location>
</feature>
<dbReference type="Pfam" id="PF03372">
    <property type="entry name" value="Exo_endo_phos"/>
    <property type="match status" value="1"/>
</dbReference>
<evidence type="ECO:0000313" key="9">
    <source>
        <dbReference type="EMBL" id="AOS97896.1"/>
    </source>
</evidence>
<dbReference type="EMBL" id="CP014143">
    <property type="protein sequence ID" value="AOS97896.1"/>
    <property type="molecule type" value="Genomic_DNA"/>
</dbReference>
<keyword evidence="3 9" id="KW-0378">Hydrolase</keyword>
<dbReference type="PANTHER" id="PTHR43250">
    <property type="entry name" value="EXODEOXYRIBONUCLEASE III"/>
    <property type="match status" value="1"/>
</dbReference>
<dbReference type="Gene3D" id="3.60.10.10">
    <property type="entry name" value="Endonuclease/exonuclease/phosphatase"/>
    <property type="match status" value="1"/>
</dbReference>
<dbReference type="Proteomes" id="UP000095672">
    <property type="component" value="Chromosome"/>
</dbReference>
<feature type="site" description="Interaction with DNA substrate" evidence="7">
    <location>
        <position position="262"/>
    </location>
</feature>
<dbReference type="InterPro" id="IPR037493">
    <property type="entry name" value="ExoIII-like"/>
</dbReference>
<dbReference type="KEGG" id="micc:AUP74_02499"/>
<feature type="binding site" evidence="6">
    <location>
        <position position="262"/>
    </location>
    <ligand>
        <name>Mg(2+)</name>
        <dbReference type="ChEBI" id="CHEBI:18420"/>
        <label>1</label>
    </ligand>
</feature>
<dbReference type="CDD" id="cd09086">
    <property type="entry name" value="ExoIII-like_AP-endo"/>
    <property type="match status" value="1"/>
</dbReference>
<dbReference type="PROSITE" id="PS00726">
    <property type="entry name" value="AP_NUCLEASE_F1_1"/>
    <property type="match status" value="1"/>
</dbReference>
<dbReference type="GO" id="GO:0046872">
    <property type="term" value="F:metal ion binding"/>
    <property type="evidence" value="ECO:0007669"/>
    <property type="project" value="UniProtKB-KW"/>
</dbReference>
<dbReference type="InterPro" id="IPR036691">
    <property type="entry name" value="Endo/exonu/phosph_ase_sf"/>
</dbReference>
<dbReference type="SUPFAM" id="SSF56219">
    <property type="entry name" value="DNase I-like"/>
    <property type="match status" value="1"/>
</dbReference>
<feature type="active site" description="Proton acceptor" evidence="5">
    <location>
        <position position="262"/>
    </location>
</feature>
<feature type="binding site" evidence="6">
    <location>
        <position position="154"/>
    </location>
    <ligand>
        <name>Mg(2+)</name>
        <dbReference type="ChEBI" id="CHEBI:18420"/>
        <label>1</label>
    </ligand>
</feature>
<dbReference type="PANTHER" id="PTHR43250:SF2">
    <property type="entry name" value="EXODEOXYRIBONUCLEASE III"/>
    <property type="match status" value="1"/>
</dbReference>
<keyword evidence="2 6" id="KW-0479">Metal-binding</keyword>
<dbReference type="GO" id="GO:0008311">
    <property type="term" value="F:double-stranded DNA 3'-5' DNA exonuclease activity"/>
    <property type="evidence" value="ECO:0007669"/>
    <property type="project" value="UniProtKB-EC"/>
</dbReference>
<accession>A0A1C9W9R2</accession>
<feature type="active site" description="Proton donor/acceptor" evidence="5">
    <location>
        <position position="152"/>
    </location>
</feature>
<evidence type="ECO:0000256" key="1">
    <source>
        <dbReference type="ARBA" id="ARBA00007092"/>
    </source>
</evidence>
<feature type="binding site" evidence="6">
    <location>
        <position position="7"/>
    </location>
    <ligand>
        <name>Mg(2+)</name>
        <dbReference type="ChEBI" id="CHEBI:18420"/>
        <label>1</label>
    </ligand>
</feature>
<evidence type="ECO:0000259" key="8">
    <source>
        <dbReference type="Pfam" id="PF03372"/>
    </source>
</evidence>
<evidence type="ECO:0000256" key="6">
    <source>
        <dbReference type="PIRSR" id="PIRSR604808-2"/>
    </source>
</evidence>
<dbReference type="PROSITE" id="PS51435">
    <property type="entry name" value="AP_NUCLEASE_F1_4"/>
    <property type="match status" value="1"/>
</dbReference>
<dbReference type="RefSeq" id="WP_069947845.1">
    <property type="nucleotide sequence ID" value="NZ_CP014143.1"/>
</dbReference>
<evidence type="ECO:0000256" key="7">
    <source>
        <dbReference type="PIRSR" id="PIRSR604808-3"/>
    </source>
</evidence>
<dbReference type="NCBIfam" id="TIGR00195">
    <property type="entry name" value="exoDNase_III"/>
    <property type="match status" value="1"/>
</dbReference>
<feature type="binding site" evidence="6">
    <location>
        <position position="261"/>
    </location>
    <ligand>
        <name>Mg(2+)</name>
        <dbReference type="ChEBI" id="CHEBI:18420"/>
        <label>1</label>
    </ligand>
</feature>
<dbReference type="PATRIC" id="fig|1769779.3.peg.2489"/>